<feature type="domain" description="EF-hand" evidence="5">
    <location>
        <begin position="52"/>
        <end position="87"/>
    </location>
</feature>
<gene>
    <name evidence="6" type="ORF">D9613_010454</name>
</gene>
<dbReference type="InterPro" id="IPR018247">
    <property type="entry name" value="EF_Hand_1_Ca_BS"/>
</dbReference>
<dbReference type="Gene3D" id="1.10.238.10">
    <property type="entry name" value="EF-hand"/>
    <property type="match status" value="2"/>
</dbReference>
<dbReference type="Proteomes" id="UP000521872">
    <property type="component" value="Unassembled WGS sequence"/>
</dbReference>
<evidence type="ECO:0000313" key="7">
    <source>
        <dbReference type="Proteomes" id="UP000521872"/>
    </source>
</evidence>
<sequence length="906" mass="100962">MSLLSVTSTLMNFVASQDEIELANRFLELNKWTCSDTLSIDMAIGILKQNGLSYKQIREMWKVADRNATGILSRNEVTVLIRLMGWVQAGKSVDTPFLLDRQGPLPTIRGINHQEESQSNEPVLPEPCFESQAIGQTVELANMTTPEISRRSSECEPDFVLEAVSVSSTELAAFEDIFFQFEPKEGCIQKRDVMAIYMDALPGLSFDQLYKIMRLLRGPNPGMVDFKSFVIGFYIIRSLETGCLLGIPTSISDEAQSMSICLTRQHDSPRRSTTSCPGETSQGSTNELELSAEAENDVLDLVKDIERMKCISGAMSMKFKKKYQVLPVELYHFWKESDPKFEHLINSERLVMMARLVRERLSRRSPEIPSAGISDILRNADPLSPSDQTMITPPPPQYRSRMYSTAAIAYNGVINEIIKLTQQFDEIIKEQEREHRVIREAHASLEREHALVKSRETGLQESLARKEIELKEAKHQLNQTIRIASEGQAALDECRMALAASNNHVDELQSTVQQQKNQLSDQAELHQRLRKAEADKCNSDLEVDDLRQILALKDIQILELHDRVAELSKGAAKPSDALGSGWPLSRLQANGLASPTSKLRPRFASQTELHLQNKPVQVGNQTSSGTQGSALPSPSHFDAPIRDFLCNRPTSLLMVPDENLQKHFSIDSRYLHTISEISIPDDTEEEETLADSKLYEQFLRDMDLLKVDVEKKGCVTEDVLKIFQLEYGFAAEDLAIFQKLALIKEGSPNMDDFKHAVSVIRDRLKEKGGPCMDAEGDQDILSGAASFSRVISRTAGPSNMPTSAVSPKYPTAKSGYLSAESEKARLRKMLDSKPVQDRSLLSNYSTTTGASGYLSAESEKARLRQLLDGKPAQGAQDSAVIPGGLMGQGILRFHIPKRSSQLVLAS</sequence>
<proteinExistence type="predicted"/>
<accession>A0A8H4VHJ4</accession>
<keyword evidence="2" id="KW-0175">Coiled coil</keyword>
<keyword evidence="7" id="KW-1185">Reference proteome</keyword>
<feature type="compositionally biased region" description="Polar residues" evidence="3">
    <location>
        <begin position="612"/>
        <end position="632"/>
    </location>
</feature>
<comment type="caution">
    <text evidence="6">The sequence shown here is derived from an EMBL/GenBank/DDBJ whole genome shotgun (WGS) entry which is preliminary data.</text>
</comment>
<dbReference type="PROSITE" id="PS50222">
    <property type="entry name" value="EF_HAND_2"/>
    <property type="match status" value="1"/>
</dbReference>
<feature type="coiled-coil region" evidence="2">
    <location>
        <begin position="428"/>
        <end position="532"/>
    </location>
</feature>
<evidence type="ECO:0000259" key="4">
    <source>
        <dbReference type="PROSITE" id="PS50031"/>
    </source>
</evidence>
<dbReference type="InterPro" id="IPR000261">
    <property type="entry name" value="EH_dom"/>
</dbReference>
<dbReference type="InterPro" id="IPR011992">
    <property type="entry name" value="EF-hand-dom_pair"/>
</dbReference>
<feature type="region of interest" description="Disordered" evidence="3">
    <location>
        <begin position="376"/>
        <end position="396"/>
    </location>
</feature>
<evidence type="ECO:0000256" key="3">
    <source>
        <dbReference type="SAM" id="MobiDB-lite"/>
    </source>
</evidence>
<evidence type="ECO:0000256" key="2">
    <source>
        <dbReference type="SAM" id="Coils"/>
    </source>
</evidence>
<name>A0A8H4VHJ4_9AGAR</name>
<evidence type="ECO:0000259" key="5">
    <source>
        <dbReference type="PROSITE" id="PS50222"/>
    </source>
</evidence>
<evidence type="ECO:0000256" key="1">
    <source>
        <dbReference type="ARBA" id="ARBA00022837"/>
    </source>
</evidence>
<feature type="domain" description="EH" evidence="4">
    <location>
        <begin position="18"/>
        <end position="99"/>
    </location>
</feature>
<feature type="region of interest" description="Disordered" evidence="3">
    <location>
        <begin position="612"/>
        <end position="634"/>
    </location>
</feature>
<dbReference type="PROSITE" id="PS00018">
    <property type="entry name" value="EF_HAND_1"/>
    <property type="match status" value="1"/>
</dbReference>
<dbReference type="SUPFAM" id="SSF47473">
    <property type="entry name" value="EF-hand"/>
    <property type="match status" value="2"/>
</dbReference>
<dbReference type="PROSITE" id="PS50031">
    <property type="entry name" value="EH"/>
    <property type="match status" value="1"/>
</dbReference>
<dbReference type="InterPro" id="IPR002048">
    <property type="entry name" value="EF_hand_dom"/>
</dbReference>
<evidence type="ECO:0000313" key="6">
    <source>
        <dbReference type="EMBL" id="KAF4610331.1"/>
    </source>
</evidence>
<dbReference type="EMBL" id="JAACJL010000059">
    <property type="protein sequence ID" value="KAF4610331.1"/>
    <property type="molecule type" value="Genomic_DNA"/>
</dbReference>
<feature type="compositionally biased region" description="Polar residues" evidence="3">
    <location>
        <begin position="271"/>
        <end position="286"/>
    </location>
</feature>
<reference evidence="6 7" key="1">
    <citation type="submission" date="2019-12" db="EMBL/GenBank/DDBJ databases">
        <authorList>
            <person name="Floudas D."/>
            <person name="Bentzer J."/>
            <person name="Ahren D."/>
            <person name="Johansson T."/>
            <person name="Persson P."/>
            <person name="Tunlid A."/>
        </authorList>
    </citation>
    <scope>NUCLEOTIDE SEQUENCE [LARGE SCALE GENOMIC DNA]</scope>
    <source>
        <strain evidence="6 7">CBS 102.39</strain>
    </source>
</reference>
<organism evidence="6 7">
    <name type="scientific">Agrocybe pediades</name>
    <dbReference type="NCBI Taxonomy" id="84607"/>
    <lineage>
        <taxon>Eukaryota</taxon>
        <taxon>Fungi</taxon>
        <taxon>Dikarya</taxon>
        <taxon>Basidiomycota</taxon>
        <taxon>Agaricomycotina</taxon>
        <taxon>Agaricomycetes</taxon>
        <taxon>Agaricomycetidae</taxon>
        <taxon>Agaricales</taxon>
        <taxon>Agaricineae</taxon>
        <taxon>Strophariaceae</taxon>
        <taxon>Agrocybe</taxon>
    </lineage>
</organism>
<dbReference type="GO" id="GO:0005509">
    <property type="term" value="F:calcium ion binding"/>
    <property type="evidence" value="ECO:0007669"/>
    <property type="project" value="InterPro"/>
</dbReference>
<feature type="region of interest" description="Disordered" evidence="3">
    <location>
        <begin position="264"/>
        <end position="286"/>
    </location>
</feature>
<keyword evidence="1" id="KW-0106">Calcium</keyword>
<dbReference type="Pfam" id="PF12763">
    <property type="entry name" value="EH"/>
    <property type="match status" value="1"/>
</dbReference>
<protein>
    <submittedName>
        <fullName evidence="6">Uncharacterized protein</fullName>
    </submittedName>
</protein>
<dbReference type="AlphaFoldDB" id="A0A8H4VHJ4"/>